<dbReference type="PANTHER" id="PTHR18841:SF0">
    <property type="entry name" value="VITELLINE MEMBRANE OUTER LAYER 1 HOMOLOG A-RELATED"/>
    <property type="match status" value="1"/>
</dbReference>
<dbReference type="InterPro" id="IPR036706">
    <property type="entry name" value="VOMI_sf"/>
</dbReference>
<dbReference type="Gene3D" id="2.100.10.20">
    <property type="entry name" value="Vitelline membrane outer layer protein I (VOMI)"/>
    <property type="match status" value="1"/>
</dbReference>
<gene>
    <name evidence="1" type="ORF">DPMN_135960</name>
</gene>
<sequence length="69" mass="7390">MCDYLANRAGAASFIQAEGGGRWGSWSPNWSNTCPEHSGICGITTKIESPQGLGDDTSLNDVKFFCCDD</sequence>
<protein>
    <recommendedName>
        <fullName evidence="3">Vitelline membrane outer layer protein 1</fullName>
    </recommendedName>
</protein>
<dbReference type="InterPro" id="IPR005515">
    <property type="entry name" value="VOMI"/>
</dbReference>
<name>A0A9D4G1V9_DREPO</name>
<dbReference type="AlphaFoldDB" id="A0A9D4G1V9"/>
<reference evidence="1" key="2">
    <citation type="submission" date="2020-11" db="EMBL/GenBank/DDBJ databases">
        <authorList>
            <person name="McCartney M.A."/>
            <person name="Auch B."/>
            <person name="Kono T."/>
            <person name="Mallez S."/>
            <person name="Becker A."/>
            <person name="Gohl D.M."/>
            <person name="Silverstein K.A.T."/>
            <person name="Koren S."/>
            <person name="Bechman K.B."/>
            <person name="Herman A."/>
            <person name="Abrahante J.E."/>
            <person name="Garbe J."/>
        </authorList>
    </citation>
    <scope>NUCLEOTIDE SEQUENCE</scope>
    <source>
        <strain evidence="1">Duluth1</strain>
        <tissue evidence="1">Whole animal</tissue>
    </source>
</reference>
<reference evidence="1" key="1">
    <citation type="journal article" date="2019" name="bioRxiv">
        <title>The Genome of the Zebra Mussel, Dreissena polymorpha: A Resource for Invasive Species Research.</title>
        <authorList>
            <person name="McCartney M.A."/>
            <person name="Auch B."/>
            <person name="Kono T."/>
            <person name="Mallez S."/>
            <person name="Zhang Y."/>
            <person name="Obille A."/>
            <person name="Becker A."/>
            <person name="Abrahante J.E."/>
            <person name="Garbe J."/>
            <person name="Badalamenti J.P."/>
            <person name="Herman A."/>
            <person name="Mangelson H."/>
            <person name="Liachko I."/>
            <person name="Sullivan S."/>
            <person name="Sone E.D."/>
            <person name="Koren S."/>
            <person name="Silverstein K.A.T."/>
            <person name="Beckman K.B."/>
            <person name="Gohl D.M."/>
        </authorList>
    </citation>
    <scope>NUCLEOTIDE SEQUENCE</scope>
    <source>
        <strain evidence="1">Duluth1</strain>
        <tissue evidence="1">Whole animal</tissue>
    </source>
</reference>
<evidence type="ECO:0000313" key="2">
    <source>
        <dbReference type="Proteomes" id="UP000828390"/>
    </source>
</evidence>
<dbReference type="Proteomes" id="UP000828390">
    <property type="component" value="Unassembled WGS sequence"/>
</dbReference>
<comment type="caution">
    <text evidence="1">The sequence shown here is derived from an EMBL/GenBank/DDBJ whole genome shotgun (WGS) entry which is preliminary data.</text>
</comment>
<organism evidence="1 2">
    <name type="scientific">Dreissena polymorpha</name>
    <name type="common">Zebra mussel</name>
    <name type="synonym">Mytilus polymorpha</name>
    <dbReference type="NCBI Taxonomy" id="45954"/>
    <lineage>
        <taxon>Eukaryota</taxon>
        <taxon>Metazoa</taxon>
        <taxon>Spiralia</taxon>
        <taxon>Lophotrochozoa</taxon>
        <taxon>Mollusca</taxon>
        <taxon>Bivalvia</taxon>
        <taxon>Autobranchia</taxon>
        <taxon>Heteroconchia</taxon>
        <taxon>Euheterodonta</taxon>
        <taxon>Imparidentia</taxon>
        <taxon>Neoheterodontei</taxon>
        <taxon>Myida</taxon>
        <taxon>Dreissenoidea</taxon>
        <taxon>Dreissenidae</taxon>
        <taxon>Dreissena</taxon>
    </lineage>
</organism>
<dbReference type="EMBL" id="JAIWYP010000006">
    <property type="protein sequence ID" value="KAH3807614.1"/>
    <property type="molecule type" value="Genomic_DNA"/>
</dbReference>
<proteinExistence type="predicted"/>
<dbReference type="GO" id="GO:0005615">
    <property type="term" value="C:extracellular space"/>
    <property type="evidence" value="ECO:0007669"/>
    <property type="project" value="TreeGrafter"/>
</dbReference>
<dbReference type="PANTHER" id="PTHR18841">
    <property type="entry name" value="VITELLINE MEMBRANE OUTER LAYER PROTEIN I-RELATED"/>
    <property type="match status" value="1"/>
</dbReference>
<dbReference type="SUPFAM" id="SSF51092">
    <property type="entry name" value="Vitelline membrane outer protein-I (VMO-I)"/>
    <property type="match status" value="1"/>
</dbReference>
<evidence type="ECO:0000313" key="1">
    <source>
        <dbReference type="EMBL" id="KAH3807614.1"/>
    </source>
</evidence>
<accession>A0A9D4G1V9</accession>
<keyword evidence="2" id="KW-1185">Reference proteome</keyword>
<dbReference type="Pfam" id="PF03762">
    <property type="entry name" value="VOMI"/>
    <property type="match status" value="1"/>
</dbReference>
<evidence type="ECO:0008006" key="3">
    <source>
        <dbReference type="Google" id="ProtNLM"/>
    </source>
</evidence>